<name>A0AAV1XF95_LUPLU</name>
<reference evidence="2 3" key="1">
    <citation type="submission" date="2024-03" db="EMBL/GenBank/DDBJ databases">
        <authorList>
            <person name="Martinez-Hernandez J."/>
        </authorList>
    </citation>
    <scope>NUCLEOTIDE SEQUENCE [LARGE SCALE GENOMIC DNA]</scope>
</reference>
<gene>
    <name evidence="2" type="ORF">LLUT_LOCUS21316</name>
</gene>
<feature type="compositionally biased region" description="Polar residues" evidence="1">
    <location>
        <begin position="93"/>
        <end position="110"/>
    </location>
</feature>
<dbReference type="EMBL" id="CAXHTB010000014">
    <property type="protein sequence ID" value="CAL0320256.1"/>
    <property type="molecule type" value="Genomic_DNA"/>
</dbReference>
<sequence>MTTLGSESHSTTTKTAPQTQVEIECVKCDSCGFTEECTLAYISRLRNRSATSSNTVEHPIRAMGKVLRRSLDTSKRPLRSNSFASMPPLNEGLAQQSLARSESCFPSISG</sequence>
<dbReference type="AlphaFoldDB" id="A0AAV1XF95"/>
<organism evidence="2 3">
    <name type="scientific">Lupinus luteus</name>
    <name type="common">European yellow lupine</name>
    <dbReference type="NCBI Taxonomy" id="3873"/>
    <lineage>
        <taxon>Eukaryota</taxon>
        <taxon>Viridiplantae</taxon>
        <taxon>Streptophyta</taxon>
        <taxon>Embryophyta</taxon>
        <taxon>Tracheophyta</taxon>
        <taxon>Spermatophyta</taxon>
        <taxon>Magnoliopsida</taxon>
        <taxon>eudicotyledons</taxon>
        <taxon>Gunneridae</taxon>
        <taxon>Pentapetalae</taxon>
        <taxon>rosids</taxon>
        <taxon>fabids</taxon>
        <taxon>Fabales</taxon>
        <taxon>Fabaceae</taxon>
        <taxon>Papilionoideae</taxon>
        <taxon>50 kb inversion clade</taxon>
        <taxon>genistoids sensu lato</taxon>
        <taxon>core genistoids</taxon>
        <taxon>Genisteae</taxon>
        <taxon>Lupinus</taxon>
    </lineage>
</organism>
<proteinExistence type="predicted"/>
<dbReference type="Pfam" id="PF07911">
    <property type="entry name" value="DUF1677"/>
    <property type="match status" value="1"/>
</dbReference>
<dbReference type="PANTHER" id="PTHR33108:SF3">
    <property type="entry name" value="DUF1677 FAMILY PROTEIN"/>
    <property type="match status" value="1"/>
</dbReference>
<evidence type="ECO:0000256" key="1">
    <source>
        <dbReference type="SAM" id="MobiDB-lite"/>
    </source>
</evidence>
<dbReference type="PANTHER" id="PTHR33108">
    <property type="entry name" value="OS01G0745000 PROTEIN"/>
    <property type="match status" value="1"/>
</dbReference>
<keyword evidence="3" id="KW-1185">Reference proteome</keyword>
<evidence type="ECO:0000313" key="3">
    <source>
        <dbReference type="Proteomes" id="UP001497480"/>
    </source>
</evidence>
<accession>A0AAV1XF95</accession>
<dbReference type="Proteomes" id="UP001497480">
    <property type="component" value="Unassembled WGS sequence"/>
</dbReference>
<protein>
    <submittedName>
        <fullName evidence="2">Uncharacterized protein</fullName>
    </submittedName>
</protein>
<feature type="region of interest" description="Disordered" evidence="1">
    <location>
        <begin position="70"/>
        <end position="110"/>
    </location>
</feature>
<comment type="caution">
    <text evidence="2">The sequence shown here is derived from an EMBL/GenBank/DDBJ whole genome shotgun (WGS) entry which is preliminary data.</text>
</comment>
<dbReference type="InterPro" id="IPR012876">
    <property type="entry name" value="DUF1677_pln"/>
</dbReference>
<evidence type="ECO:0000313" key="2">
    <source>
        <dbReference type="EMBL" id="CAL0320256.1"/>
    </source>
</evidence>